<dbReference type="KEGG" id="vg:34568223"/>
<evidence type="ECO:0000256" key="1">
    <source>
        <dbReference type="SAM" id="MobiDB-lite"/>
    </source>
</evidence>
<dbReference type="GeneID" id="34568223"/>
<proteinExistence type="predicted"/>
<protein>
    <submittedName>
        <fullName evidence="2">Uncharacterized protein</fullName>
    </submittedName>
</protein>
<reference evidence="2 3" key="1">
    <citation type="journal article" date="2013" name="Science">
        <title>Pandoraviruses: amoeba viruses with genomes up to 2.5 Mb reaching that of parasitic eukaryotes.</title>
        <authorList>
            <person name="Philippe N."/>
            <person name="Legendre M."/>
            <person name="Doutre G."/>
            <person name="Coute Y."/>
            <person name="Poirot O."/>
            <person name="Lescot M."/>
            <person name="Arslan D."/>
            <person name="Seltzer V."/>
            <person name="Bertaux L."/>
            <person name="Bruley C."/>
            <person name="Garin J."/>
            <person name="Claverie J.M."/>
            <person name="Abergel C."/>
        </authorList>
    </citation>
    <scope>NUCLEOTIDE SEQUENCE [LARGE SCALE GENOMIC DNA]</scope>
</reference>
<evidence type="ECO:0000313" key="2">
    <source>
        <dbReference type="EMBL" id="ATE82179.1"/>
    </source>
</evidence>
<evidence type="ECO:0000313" key="3">
    <source>
        <dbReference type="Proteomes" id="UP000204584"/>
    </source>
</evidence>
<feature type="compositionally biased region" description="Basic and acidic residues" evidence="1">
    <location>
        <begin position="29"/>
        <end position="48"/>
    </location>
</feature>
<dbReference type="Proteomes" id="UP000204584">
    <property type="component" value="Segment"/>
</dbReference>
<keyword evidence="3" id="KW-1185">Reference proteome</keyword>
<dbReference type="EMBL" id="KC977571">
    <property type="protein sequence ID" value="ATE82179.1"/>
    <property type="molecule type" value="Genomic_DNA"/>
</dbReference>
<gene>
    <name evidence="2" type="ORF">psal_cds_457</name>
</gene>
<sequence>MSLFHVRKNKKKGKGGVHRVCACSRGRLRTKESHKEPTNRPESQADQRSADIFFRASLWRFQDSLLPLPLESA</sequence>
<accession>A0A291ATR5</accession>
<feature type="region of interest" description="Disordered" evidence="1">
    <location>
        <begin position="28"/>
        <end position="48"/>
    </location>
</feature>
<name>A0A291ATR5_9VIRU</name>
<organism evidence="2 3">
    <name type="scientific">Pandoravirus salinus</name>
    <dbReference type="NCBI Taxonomy" id="1349410"/>
    <lineage>
        <taxon>Viruses</taxon>
        <taxon>Pandoravirus</taxon>
    </lineage>
</organism>
<dbReference type="RefSeq" id="YP_009430018.1">
    <property type="nucleotide sequence ID" value="NC_022098.1"/>
</dbReference>